<dbReference type="OrthoDB" id="1684102at2759"/>
<evidence type="ECO:0000256" key="6">
    <source>
        <dbReference type="SAM" id="MobiDB-lite"/>
    </source>
</evidence>
<feature type="transmembrane region" description="Helical" evidence="7">
    <location>
        <begin position="273"/>
        <end position="294"/>
    </location>
</feature>
<proteinExistence type="inferred from homology"/>
<dbReference type="InterPro" id="IPR013057">
    <property type="entry name" value="AA_transpt_TM"/>
</dbReference>
<feature type="transmembrane region" description="Helical" evidence="7">
    <location>
        <begin position="489"/>
        <end position="510"/>
    </location>
</feature>
<evidence type="ECO:0000256" key="1">
    <source>
        <dbReference type="ARBA" id="ARBA00004141"/>
    </source>
</evidence>
<comment type="similarity">
    <text evidence="2">Belongs to the amino acid/polyamine transporter 2 family.</text>
</comment>
<feature type="transmembrane region" description="Helical" evidence="7">
    <location>
        <begin position="456"/>
        <end position="477"/>
    </location>
</feature>
<dbReference type="Pfam" id="PF01490">
    <property type="entry name" value="Aa_trans"/>
    <property type="match status" value="1"/>
</dbReference>
<comment type="caution">
    <text evidence="9">The sequence shown here is derived from an EMBL/GenBank/DDBJ whole genome shotgun (WGS) entry which is preliminary data.</text>
</comment>
<feature type="transmembrane region" description="Helical" evidence="7">
    <location>
        <begin position="388"/>
        <end position="407"/>
    </location>
</feature>
<sequence>MTSSNNQNSAFQNHDSTQPPDINSVHSPSPSQSYRMPTPMNSSPHSSTSHQPLDSTLQNTRPSIASHNSHESSGSIAQSYDESISQLNNAQKNVDLKTIGKHLVSPEESLKQPGGDITRRIYHQMENVSEDSHPNGINIHNPKRRTRSTSFSRYLDETRRGSTASDINVPGGFRREFIIQNSLKKNQEPPNFLTQNFMEFLSMYGHYAGEDFTDDDDDDDEEDDESDQDSGSNYEDVFDEESSLLGNQRSYGAVPQLPKQLPKRRQQPKGTASVAKTFFLVFKALVGSGVLFLPRAFYNGGLSFSIVTLSTFGLLTYFCYVVLIQSKETLKLASYGELGFKTYGAPLKYSILVSILLSQIGFVATYVLFTSENMIAFIGGLLTEQPSWLTRANAVIVQCLLMIPLVWIRNLTKLSLVSLISSAFIVIGLLIIFWFSGWKIYLDGIGPNIANFNSNSWTMLIGVAVTSFEGIGLILPIEASMAQPEKFPMVLSISMVVITAIFVSIGTIGYTAFGDKVKSIIILNLPQGNLAVQSILVLYSVAVFLSGPLQLFPAIKIGESIFFRHKGKTGTKHKDKDGKLYHHSGKYNPQVKWLKNIFRAVSVTLVCFIAYLNADNIDKFVSFNGCFACIPLVYIYPPLIHLRSVTKKIEKSTMDRILPVFDYVLIVVGIVTVIYSTYQIVFLN</sequence>
<gene>
    <name evidence="9" type="ORF">FOB60_003635</name>
</gene>
<evidence type="ECO:0000256" key="7">
    <source>
        <dbReference type="SAM" id="Phobius"/>
    </source>
</evidence>
<feature type="transmembrane region" description="Helical" evidence="7">
    <location>
        <begin position="300"/>
        <end position="323"/>
    </location>
</feature>
<protein>
    <submittedName>
        <fullName evidence="9">Transmembrane amino acid transporter family protein</fullName>
    </submittedName>
</protein>
<feature type="compositionally biased region" description="Acidic residues" evidence="6">
    <location>
        <begin position="211"/>
        <end position="228"/>
    </location>
</feature>
<evidence type="ECO:0000256" key="3">
    <source>
        <dbReference type="ARBA" id="ARBA00022692"/>
    </source>
</evidence>
<evidence type="ECO:0000313" key="10">
    <source>
        <dbReference type="Proteomes" id="UP000590412"/>
    </source>
</evidence>
<evidence type="ECO:0000256" key="2">
    <source>
        <dbReference type="ARBA" id="ARBA00008066"/>
    </source>
</evidence>
<dbReference type="Proteomes" id="UP000590412">
    <property type="component" value="Unassembled WGS sequence"/>
</dbReference>
<dbReference type="PANTHER" id="PTHR22950:SF666">
    <property type="entry name" value="VACUOLAR AMINO ACID TRANSPORTER 4"/>
    <property type="match status" value="1"/>
</dbReference>
<evidence type="ECO:0000259" key="8">
    <source>
        <dbReference type="Pfam" id="PF01490"/>
    </source>
</evidence>
<evidence type="ECO:0000256" key="5">
    <source>
        <dbReference type="ARBA" id="ARBA00023136"/>
    </source>
</evidence>
<dbReference type="EMBL" id="JABWAB010000005">
    <property type="protein sequence ID" value="KAF6050967.1"/>
    <property type="molecule type" value="Genomic_DNA"/>
</dbReference>
<dbReference type="AlphaFoldDB" id="A0A8X7NM12"/>
<keyword evidence="4 7" id="KW-1133">Transmembrane helix</keyword>
<dbReference type="PANTHER" id="PTHR22950">
    <property type="entry name" value="AMINO ACID TRANSPORTER"/>
    <property type="match status" value="1"/>
</dbReference>
<feature type="transmembrane region" description="Helical" evidence="7">
    <location>
        <begin position="660"/>
        <end position="681"/>
    </location>
</feature>
<feature type="transmembrane region" description="Helical" evidence="7">
    <location>
        <begin position="620"/>
        <end position="639"/>
    </location>
</feature>
<dbReference type="GO" id="GO:0005302">
    <property type="term" value="F:L-tyrosine transmembrane transporter activity"/>
    <property type="evidence" value="ECO:0007669"/>
    <property type="project" value="TreeGrafter"/>
</dbReference>
<feature type="region of interest" description="Disordered" evidence="6">
    <location>
        <begin position="211"/>
        <end position="235"/>
    </location>
</feature>
<comment type="subcellular location">
    <subcellularLocation>
        <location evidence="1">Membrane</location>
        <topology evidence="1">Multi-pass membrane protein</topology>
    </subcellularLocation>
</comment>
<dbReference type="GO" id="GO:0005774">
    <property type="term" value="C:vacuolar membrane"/>
    <property type="evidence" value="ECO:0007669"/>
    <property type="project" value="TreeGrafter"/>
</dbReference>
<organism evidence="9 10">
    <name type="scientific">Candida parapsilosis</name>
    <name type="common">Yeast</name>
    <dbReference type="NCBI Taxonomy" id="5480"/>
    <lineage>
        <taxon>Eukaryota</taxon>
        <taxon>Fungi</taxon>
        <taxon>Dikarya</taxon>
        <taxon>Ascomycota</taxon>
        <taxon>Saccharomycotina</taxon>
        <taxon>Pichiomycetes</taxon>
        <taxon>Debaryomycetaceae</taxon>
        <taxon>Candida/Lodderomyces clade</taxon>
        <taxon>Candida</taxon>
    </lineage>
</organism>
<accession>A0A8X7NM12</accession>
<keyword evidence="3 7" id="KW-0812">Transmembrane</keyword>
<feature type="transmembrane region" description="Helical" evidence="7">
    <location>
        <begin position="596"/>
        <end position="614"/>
    </location>
</feature>
<reference evidence="9" key="1">
    <citation type="submission" date="2020-03" db="EMBL/GenBank/DDBJ databases">
        <title>FDA dAtabase for Regulatory Grade micrObial Sequences (FDA-ARGOS): Supporting development and validation of Infectious Disease Dx tests.</title>
        <authorList>
            <person name="Campos J."/>
            <person name="Goldberg B."/>
            <person name="Tallon L."/>
            <person name="Sadzewicz L."/>
            <person name="Vavikolanu K."/>
            <person name="Mehta A."/>
            <person name="Aluvathingal J."/>
            <person name="Nadendla S."/>
            <person name="Nandy P."/>
            <person name="Geyer C."/>
            <person name="Yan Y."/>
            <person name="Sichtig H."/>
        </authorList>
    </citation>
    <scope>NUCLEOTIDE SEQUENCE [LARGE SCALE GENOMIC DNA]</scope>
    <source>
        <strain evidence="9">FDAARGOS_652</strain>
    </source>
</reference>
<feature type="transmembrane region" description="Helical" evidence="7">
    <location>
        <begin position="349"/>
        <end position="368"/>
    </location>
</feature>
<feature type="domain" description="Amino acid transporter transmembrane" evidence="8">
    <location>
        <begin position="271"/>
        <end position="681"/>
    </location>
</feature>
<evidence type="ECO:0000313" key="9">
    <source>
        <dbReference type="EMBL" id="KAF6050967.1"/>
    </source>
</evidence>
<feature type="region of interest" description="Disordered" evidence="6">
    <location>
        <begin position="1"/>
        <end position="80"/>
    </location>
</feature>
<feature type="transmembrane region" description="Helical" evidence="7">
    <location>
        <begin position="530"/>
        <end position="555"/>
    </location>
</feature>
<keyword evidence="5 7" id="KW-0472">Membrane</keyword>
<name>A0A8X7NM12_CANPA</name>
<feature type="transmembrane region" description="Helical" evidence="7">
    <location>
        <begin position="414"/>
        <end position="436"/>
    </location>
</feature>
<evidence type="ECO:0000256" key="4">
    <source>
        <dbReference type="ARBA" id="ARBA00022989"/>
    </source>
</evidence>